<feature type="chain" id="PRO_5005831154" evidence="1">
    <location>
        <begin position="24"/>
        <end position="234"/>
    </location>
</feature>
<dbReference type="Proteomes" id="UP000037685">
    <property type="component" value="Unassembled WGS sequence"/>
</dbReference>
<comment type="caution">
    <text evidence="2">The sequence shown here is derived from an EMBL/GenBank/DDBJ whole genome shotgun (WGS) entry which is preliminary data.</text>
</comment>
<gene>
    <name evidence="2" type="ORF">BVI061214_00475</name>
</gene>
<dbReference type="AlphaFoldDB" id="A0A0M9ACL3"/>
<protein>
    <submittedName>
        <fullName evidence="2">NosL</fullName>
    </submittedName>
</protein>
<dbReference type="PATRIC" id="fig|271.14.peg.564"/>
<reference evidence="3" key="1">
    <citation type="submission" date="2015-07" db="EMBL/GenBank/DDBJ databases">
        <authorList>
            <person name="Zylicz-Stachula A."/>
            <person name="Jezewska-Frackowiak J."/>
            <person name="Czajkowska E."/>
            <person name="Skowron P.M."/>
        </authorList>
    </citation>
    <scope>NUCLEOTIDE SEQUENCE [LARGE SCALE GENOMIC DNA]</scope>
    <source>
        <strain evidence="3">ATCC 25104 / DSM 625 / JCM 10724 / NBRC 103206 / NCIMB 11243 / YT-1</strain>
    </source>
</reference>
<accession>A0A0M9ACL3</accession>
<dbReference type="Pfam" id="PF05573">
    <property type="entry name" value="NosL"/>
    <property type="match status" value="1"/>
</dbReference>
<dbReference type="SUPFAM" id="SSF160387">
    <property type="entry name" value="NosL/MerB-like"/>
    <property type="match status" value="1"/>
</dbReference>
<organism evidence="2 3">
    <name type="scientific">Thermus aquaticus</name>
    <dbReference type="NCBI Taxonomy" id="271"/>
    <lineage>
        <taxon>Bacteria</taxon>
        <taxon>Thermotogati</taxon>
        <taxon>Deinococcota</taxon>
        <taxon>Deinococci</taxon>
        <taxon>Thermales</taxon>
        <taxon>Thermaceae</taxon>
        <taxon>Thermus</taxon>
    </lineage>
</organism>
<evidence type="ECO:0000313" key="3">
    <source>
        <dbReference type="Proteomes" id="UP000037685"/>
    </source>
</evidence>
<dbReference type="RefSeq" id="WP_053767177.1">
    <property type="nucleotide sequence ID" value="NZ_LHCI01000106.1"/>
</dbReference>
<evidence type="ECO:0000256" key="1">
    <source>
        <dbReference type="SAM" id="SignalP"/>
    </source>
</evidence>
<proteinExistence type="predicted"/>
<keyword evidence="1" id="KW-0732">Signal</keyword>
<sequence>MAKTRREVLAALGGLALAAPALAHMGHSQMGMSPGMGRDLIPPKPIPWEEATCAFCGMPIKTPEGEWRGRTFAKGFFEQTYSQISFKAPRPAPHNPKETVEALHFESLACMVNYAWVHGLKDGEGATFYVTDRGSYDPQNPQGSVRLIPARRATYYFGERMMVVMNAKLVAFDSPAKARAFAEAHKAQHGRQNFFTFQTLLDLAPLPEMNLVALLARHAGLLGGEKDHGHGHSH</sequence>
<evidence type="ECO:0000313" key="2">
    <source>
        <dbReference type="EMBL" id="KOX89317.1"/>
    </source>
</evidence>
<feature type="signal peptide" evidence="1">
    <location>
        <begin position="1"/>
        <end position="23"/>
    </location>
</feature>
<name>A0A0M9ACL3_THEAQ</name>
<dbReference type="EMBL" id="LHCI01000106">
    <property type="protein sequence ID" value="KOX89317.1"/>
    <property type="molecule type" value="Genomic_DNA"/>
</dbReference>
<dbReference type="InterPro" id="IPR008719">
    <property type="entry name" value="N2O_reductase_NosL"/>
</dbReference>